<feature type="compositionally biased region" description="Basic and acidic residues" evidence="5">
    <location>
        <begin position="994"/>
        <end position="1015"/>
    </location>
</feature>
<dbReference type="GO" id="GO:2000028">
    <property type="term" value="P:regulation of photoperiodism, flowering"/>
    <property type="evidence" value="ECO:0007669"/>
    <property type="project" value="UniProtKB-ARBA"/>
</dbReference>
<dbReference type="InterPro" id="IPR052657">
    <property type="entry name" value="PDP_family_Arabidopsis"/>
</dbReference>
<evidence type="ECO:0000259" key="6">
    <source>
        <dbReference type="PROSITE" id="PS50812"/>
    </source>
</evidence>
<dbReference type="PANTHER" id="PTHR10688">
    <property type="entry name" value="PWWP DOMAIN-CONTAINING PROTEIN"/>
    <property type="match status" value="1"/>
</dbReference>
<keyword evidence="3" id="KW-0539">Nucleus</keyword>
<evidence type="ECO:0000256" key="5">
    <source>
        <dbReference type="SAM" id="MobiDB-lite"/>
    </source>
</evidence>
<keyword evidence="1" id="KW-0805">Transcription regulation</keyword>
<keyword evidence="8" id="KW-1185">Reference proteome</keyword>
<dbReference type="OrthoDB" id="62853at2759"/>
<dbReference type="AlphaFoldDB" id="A0A067JHZ0"/>
<feature type="region of interest" description="Disordered" evidence="5">
    <location>
        <begin position="798"/>
        <end position="843"/>
    </location>
</feature>
<feature type="compositionally biased region" description="Basic and acidic residues" evidence="5">
    <location>
        <begin position="862"/>
        <end position="880"/>
    </location>
</feature>
<feature type="compositionally biased region" description="Basic and acidic residues" evidence="5">
    <location>
        <begin position="604"/>
        <end position="615"/>
    </location>
</feature>
<sequence length="1189" mass="129864">MISIVKNDSELDTKANAIEQNRGEARVSGDGVDSPEEEKARVSGVERGSRSPENEDKVRVLETNGSAKEVKAMAGVGEESDVDSEMGEDSRVYDVRNENNPSFVQFDLQNDRFESQQDEFESKNDQIEYAVPSRDTKVEVYTSLLSEFDDFVANEKHGALVGTSRALTYGFEVGDMVWGKVKSHPWWPGHIFNEAFASSSVRRTRREGYVLVAFFGDSSYGWFDPAELIPFDPHLAEKSQQTNSRNFVKAVEEAVDEASRRCGLGVACRCRNKYNFRPTNVPGYFEVDVPDFEPGVYSVDQIRKAQDAFRPGETLAFVKQLALGPQGCDRSTIEFIKNKATVFAFRKALFEEFDETYAQAFGVQPKRPASDSANASDQPVKAPTRAPLSGPLVIAEALGSGKSSKKSVKVKDHSKKDRYLFKRRDEPVDSRTLQFGERLAGSSAPAAYEEGSSAIVTGDYVLQKRAPTPVSAKNGHSEVISNEVAGFSEEVFGKEAVILDQGLGYPGAQATQGNVLDEKLSLDKEKDVQQETKDKMGADVMVDSTGRVQPDISIKGVPLGVTDYASPSFQHEGEATVDIRYEESAKVSRLVEGSLQTGSISARVEGDSSLDKFQDGRPSSNLSSYDAKHAVVMSADVAVKKAKVLKRPLGDLGSENSVTREKKKKKKKDSGTEISPDHPKKRLAGAGVAGKSSLINVASREDHRGNQQKKDVGTSNAPFSSVGPLPMVGMGNIELELPHLLSDLHALALNPYHGTERNGPSITMQFFLRFRSHFYQKSLALSPPSETETNEIRAAKFPSSAGVSGNSAGENVRDLTSSKPVKSLVRPDDPMRGGRKRLPSDRQEEIAARKLKKISMLKSLAAEKKAGMRTSETHRTEGKEPATTAPAKPVKSDSARKMESQPRAVEPTMLVMKFPPQTNLPSAAQLKAKFARFGSIDQSAIRVFWQTSTCRVVFRHKLDAQAAYKYAVNNTLFGNLNVRYSVREVGAPASEAAEADKGRGDDTTLEAPRVKDPAIERPPLLHQAVHPQSTVQLKSILKKPTGDEAGQVMGGNGGRGTARVKFMLGGEETSRGEQLMVGNRNFNNNASFADGGAPTSSSSSVAMDFNSKNFQKVIPPSPIPPPLPSQYTKLPLNNSHHIEVAPRNMHNLNIPMARPTIDISQQMLSLLTRCNDVVTTVTSLLGYVPYHPL</sequence>
<reference evidence="7 8" key="1">
    <citation type="journal article" date="2014" name="PLoS ONE">
        <title>Global Analysis of Gene Expression Profiles in Physic Nut (Jatropha curcas L.) Seedlings Exposed to Salt Stress.</title>
        <authorList>
            <person name="Zhang L."/>
            <person name="Zhang C."/>
            <person name="Wu P."/>
            <person name="Chen Y."/>
            <person name="Li M."/>
            <person name="Jiang H."/>
            <person name="Wu G."/>
        </authorList>
    </citation>
    <scope>NUCLEOTIDE SEQUENCE [LARGE SCALE GENOMIC DNA]</scope>
    <source>
        <strain evidence="8">cv. GZQX0401</strain>
        <tissue evidence="7">Young leaves</tissue>
    </source>
</reference>
<feature type="domain" description="PWWP" evidence="6">
    <location>
        <begin position="173"/>
        <end position="234"/>
    </location>
</feature>
<gene>
    <name evidence="7" type="ORF">JCGZ_23325</name>
</gene>
<dbReference type="STRING" id="180498.A0A067JHZ0"/>
<dbReference type="GO" id="GO:0006355">
    <property type="term" value="P:regulation of DNA-templated transcription"/>
    <property type="evidence" value="ECO:0007669"/>
    <property type="project" value="UniProtKB-ARBA"/>
</dbReference>
<dbReference type="Proteomes" id="UP000027138">
    <property type="component" value="Unassembled WGS sequence"/>
</dbReference>
<keyword evidence="2" id="KW-0804">Transcription</keyword>
<feature type="compositionally biased region" description="Polar residues" evidence="5">
    <location>
        <begin position="801"/>
        <end position="820"/>
    </location>
</feature>
<dbReference type="EMBL" id="KK915213">
    <property type="protein sequence ID" value="KDP23492.1"/>
    <property type="molecule type" value="Genomic_DNA"/>
</dbReference>
<feature type="region of interest" description="Disordered" evidence="5">
    <location>
        <begin position="650"/>
        <end position="721"/>
    </location>
</feature>
<evidence type="ECO:0000256" key="4">
    <source>
        <dbReference type="ARBA" id="ARBA00060746"/>
    </source>
</evidence>
<feature type="compositionally biased region" description="Basic and acidic residues" evidence="5">
    <location>
        <begin position="669"/>
        <end position="678"/>
    </location>
</feature>
<feature type="region of interest" description="Disordered" evidence="5">
    <location>
        <begin position="1"/>
        <end position="66"/>
    </location>
</feature>
<feature type="region of interest" description="Disordered" evidence="5">
    <location>
        <begin position="862"/>
        <end position="903"/>
    </location>
</feature>
<evidence type="ECO:0000256" key="1">
    <source>
        <dbReference type="ARBA" id="ARBA00023015"/>
    </source>
</evidence>
<dbReference type="CDD" id="cd05162">
    <property type="entry name" value="PWWP"/>
    <property type="match status" value="1"/>
</dbReference>
<evidence type="ECO:0000256" key="3">
    <source>
        <dbReference type="ARBA" id="ARBA00023242"/>
    </source>
</evidence>
<protein>
    <recommendedName>
        <fullName evidence="6">PWWP domain-containing protein</fullName>
    </recommendedName>
</protein>
<dbReference type="FunFam" id="2.30.30.140:FF:000115">
    <property type="entry name" value="Tudor/PWWP/MBT superfamily protein"/>
    <property type="match status" value="1"/>
</dbReference>
<dbReference type="InterPro" id="IPR000313">
    <property type="entry name" value="PWWP_dom"/>
</dbReference>
<feature type="compositionally biased region" description="Basic and acidic residues" evidence="5">
    <location>
        <begin position="890"/>
        <end position="900"/>
    </location>
</feature>
<feature type="region of interest" description="Disordered" evidence="5">
    <location>
        <begin position="602"/>
        <end position="623"/>
    </location>
</feature>
<dbReference type="GO" id="GO:0040029">
    <property type="term" value="P:epigenetic regulation of gene expression"/>
    <property type="evidence" value="ECO:0007669"/>
    <property type="project" value="UniProtKB-ARBA"/>
</dbReference>
<feature type="compositionally biased region" description="Basic and acidic residues" evidence="5">
    <location>
        <begin position="47"/>
        <end position="60"/>
    </location>
</feature>
<comment type="similarity">
    <text evidence="4">Belongs to the PDP family.</text>
</comment>
<dbReference type="SUPFAM" id="SSF63748">
    <property type="entry name" value="Tudor/PWWP/MBT"/>
    <property type="match status" value="1"/>
</dbReference>
<feature type="region of interest" description="Disordered" evidence="5">
    <location>
        <begin position="364"/>
        <end position="386"/>
    </location>
</feature>
<feature type="compositionally biased region" description="Basic and acidic residues" evidence="5">
    <location>
        <begin position="825"/>
        <end position="843"/>
    </location>
</feature>
<evidence type="ECO:0000313" key="8">
    <source>
        <dbReference type="Proteomes" id="UP000027138"/>
    </source>
</evidence>
<accession>A0A067JHZ0</accession>
<dbReference type="Gene3D" id="2.30.30.140">
    <property type="match status" value="1"/>
</dbReference>
<dbReference type="PANTHER" id="PTHR10688:SF5">
    <property type="entry name" value="PWWP DOMAIN-CONTAINING PROTEIN 1-RELATED"/>
    <property type="match status" value="1"/>
</dbReference>
<proteinExistence type="inferred from homology"/>
<dbReference type="Pfam" id="PF00855">
    <property type="entry name" value="PWWP"/>
    <property type="match status" value="1"/>
</dbReference>
<dbReference type="KEGG" id="jcu:105647517"/>
<dbReference type="SMART" id="SM00293">
    <property type="entry name" value="PWWP"/>
    <property type="match status" value="1"/>
</dbReference>
<dbReference type="GO" id="GO:0035098">
    <property type="term" value="C:ESC/E(Z) complex"/>
    <property type="evidence" value="ECO:0007669"/>
    <property type="project" value="UniProtKB-ARBA"/>
</dbReference>
<evidence type="ECO:0000313" key="7">
    <source>
        <dbReference type="EMBL" id="KDP23492.1"/>
    </source>
</evidence>
<feature type="compositionally biased region" description="Basic and acidic residues" evidence="5">
    <location>
        <begin position="699"/>
        <end position="712"/>
    </location>
</feature>
<dbReference type="PROSITE" id="PS50812">
    <property type="entry name" value="PWWP"/>
    <property type="match status" value="1"/>
</dbReference>
<organism evidence="7 8">
    <name type="scientific">Jatropha curcas</name>
    <name type="common">Barbados nut</name>
    <dbReference type="NCBI Taxonomy" id="180498"/>
    <lineage>
        <taxon>Eukaryota</taxon>
        <taxon>Viridiplantae</taxon>
        <taxon>Streptophyta</taxon>
        <taxon>Embryophyta</taxon>
        <taxon>Tracheophyta</taxon>
        <taxon>Spermatophyta</taxon>
        <taxon>Magnoliopsida</taxon>
        <taxon>eudicotyledons</taxon>
        <taxon>Gunneridae</taxon>
        <taxon>Pentapetalae</taxon>
        <taxon>rosids</taxon>
        <taxon>fabids</taxon>
        <taxon>Malpighiales</taxon>
        <taxon>Euphorbiaceae</taxon>
        <taxon>Crotonoideae</taxon>
        <taxon>Jatropheae</taxon>
        <taxon>Jatropha</taxon>
    </lineage>
</organism>
<feature type="region of interest" description="Disordered" evidence="5">
    <location>
        <begin position="989"/>
        <end position="1031"/>
    </location>
</feature>
<name>A0A067JHZ0_JATCU</name>
<evidence type="ECO:0000256" key="2">
    <source>
        <dbReference type="ARBA" id="ARBA00023163"/>
    </source>
</evidence>